<dbReference type="InterPro" id="IPR011009">
    <property type="entry name" value="Kinase-like_dom_sf"/>
</dbReference>
<dbReference type="InterPro" id="IPR036940">
    <property type="entry name" value="PI3/4_kinase_cat_sf"/>
</dbReference>
<dbReference type="OrthoDB" id="327683at2759"/>
<protein>
    <submittedName>
        <fullName evidence="1">Uncharacterized protein</fullName>
    </submittedName>
</protein>
<dbReference type="SUPFAM" id="SSF56112">
    <property type="entry name" value="Protein kinase-like (PK-like)"/>
    <property type="match status" value="1"/>
</dbReference>
<name>A0A8J8SVJ2_HALGN</name>
<dbReference type="Proteomes" id="UP000785679">
    <property type="component" value="Unassembled WGS sequence"/>
</dbReference>
<dbReference type="EMBL" id="RRYP01023371">
    <property type="protein sequence ID" value="TNV72245.1"/>
    <property type="molecule type" value="Genomic_DNA"/>
</dbReference>
<dbReference type="AlphaFoldDB" id="A0A8J8SVJ2"/>
<evidence type="ECO:0000313" key="1">
    <source>
        <dbReference type="EMBL" id="TNV72245.1"/>
    </source>
</evidence>
<dbReference type="Gene3D" id="1.10.1070.11">
    <property type="entry name" value="Phosphatidylinositol 3-/4-kinase, catalytic domain"/>
    <property type="match status" value="1"/>
</dbReference>
<sequence>MHRIFYNVDELFIFRKYFTTYHATNSFFSYIFNQAEFFTLQQLSVCKTSGCIAFGEAKFIENIKNKNIRKYYTQQHQAGQPPSADIDYQALETEEFASLSNVPFRLSNNLVDFIGHTGGGLHGHFAGVVTACSLAMGKHHEKLLPLMQLVFRDEMDDKESLLPLMQSITKYVKFKMLSLSQHKKVLNIDQYCKDPEYLEQHMRKLGLNPTGIEDSGYVSFANMKVPKEMLSYQVEKPNILEEYNKKVFDLIEMSTDQKRLAQLPSNWNAWF</sequence>
<evidence type="ECO:0000313" key="2">
    <source>
        <dbReference type="Proteomes" id="UP000785679"/>
    </source>
</evidence>
<keyword evidence="2" id="KW-1185">Reference proteome</keyword>
<gene>
    <name evidence="1" type="ORF">FGO68_gene4275</name>
</gene>
<accession>A0A8J8SVJ2</accession>
<reference evidence="1" key="1">
    <citation type="submission" date="2019-06" db="EMBL/GenBank/DDBJ databases">
        <authorList>
            <person name="Zheng W."/>
        </authorList>
    </citation>
    <scope>NUCLEOTIDE SEQUENCE</scope>
    <source>
        <strain evidence="1">QDHG01</strain>
    </source>
</reference>
<organism evidence="1 2">
    <name type="scientific">Halteria grandinella</name>
    <dbReference type="NCBI Taxonomy" id="5974"/>
    <lineage>
        <taxon>Eukaryota</taxon>
        <taxon>Sar</taxon>
        <taxon>Alveolata</taxon>
        <taxon>Ciliophora</taxon>
        <taxon>Intramacronucleata</taxon>
        <taxon>Spirotrichea</taxon>
        <taxon>Stichotrichia</taxon>
        <taxon>Sporadotrichida</taxon>
        <taxon>Halteriidae</taxon>
        <taxon>Halteria</taxon>
    </lineage>
</organism>
<proteinExistence type="predicted"/>
<comment type="caution">
    <text evidence="1">The sequence shown here is derived from an EMBL/GenBank/DDBJ whole genome shotgun (WGS) entry which is preliminary data.</text>
</comment>